<sequence>MGQNTRYSNGDVFGRPTDIEKIEINMCVMIGKGYLCLTVEKQVASGKEIMVSNCSSNTISNPESTVLERQFKKVESAQLYTRNSGERDFHRYKRCGMGYSRWIRCLFRRMEKILDYTTYKREGINSDKICTQTSGCERQISINILGQHHTLSLCEEVWRNNFSRAFEDSRRYLEILLNYKHTATGVIRCNFYKLGRCAKQAHSADRVVAIDKNVQSNRADLWLTQYRSFYSRPTRSGPKSLGKGIKILGKPILLSALEPNPTNNSEGSKREDYSHPNNPGLEICNLFSRRKHAVFSKPN</sequence>
<reference evidence="2 3" key="1">
    <citation type="journal article" date="2018" name="MBio">
        <title>Comparative Genomics Reveals the Core Gene Toolbox for the Fungus-Insect Symbiosis.</title>
        <authorList>
            <person name="Wang Y."/>
            <person name="Stata M."/>
            <person name="Wang W."/>
            <person name="Stajich J.E."/>
            <person name="White M.M."/>
            <person name="Moncalvo J.M."/>
        </authorList>
    </citation>
    <scope>NUCLEOTIDE SEQUENCE [LARGE SCALE GENOMIC DNA]</scope>
    <source>
        <strain evidence="2 3">SC-DP-2</strain>
    </source>
</reference>
<dbReference type="Proteomes" id="UP000245609">
    <property type="component" value="Unassembled WGS sequence"/>
</dbReference>
<evidence type="ECO:0000313" key="2">
    <source>
        <dbReference type="EMBL" id="PVV03643.1"/>
    </source>
</evidence>
<dbReference type="STRING" id="133381.A0A2T9ZGC8"/>
<evidence type="ECO:0000256" key="1">
    <source>
        <dbReference type="SAM" id="MobiDB-lite"/>
    </source>
</evidence>
<evidence type="ECO:0000313" key="3">
    <source>
        <dbReference type="Proteomes" id="UP000245609"/>
    </source>
</evidence>
<organism evidence="2 3">
    <name type="scientific">Smittium megazygosporum</name>
    <dbReference type="NCBI Taxonomy" id="133381"/>
    <lineage>
        <taxon>Eukaryota</taxon>
        <taxon>Fungi</taxon>
        <taxon>Fungi incertae sedis</taxon>
        <taxon>Zoopagomycota</taxon>
        <taxon>Kickxellomycotina</taxon>
        <taxon>Harpellomycetes</taxon>
        <taxon>Harpellales</taxon>
        <taxon>Legeriomycetaceae</taxon>
        <taxon>Smittium</taxon>
    </lineage>
</organism>
<feature type="region of interest" description="Disordered" evidence="1">
    <location>
        <begin position="256"/>
        <end position="277"/>
    </location>
</feature>
<proteinExistence type="predicted"/>
<dbReference type="EMBL" id="MBFS01000208">
    <property type="protein sequence ID" value="PVV03643.1"/>
    <property type="molecule type" value="Genomic_DNA"/>
</dbReference>
<comment type="caution">
    <text evidence="2">The sequence shown here is derived from an EMBL/GenBank/DDBJ whole genome shotgun (WGS) entry which is preliminary data.</text>
</comment>
<dbReference type="OrthoDB" id="10668389at2759"/>
<protein>
    <submittedName>
        <fullName evidence="2">Uncharacterized protein</fullName>
    </submittedName>
</protein>
<dbReference type="AlphaFoldDB" id="A0A2T9ZGC8"/>
<gene>
    <name evidence="2" type="ORF">BB560_001877</name>
</gene>
<keyword evidence="3" id="KW-1185">Reference proteome</keyword>
<name>A0A2T9ZGC8_9FUNG</name>
<accession>A0A2T9ZGC8</accession>